<proteinExistence type="predicted"/>
<dbReference type="GO" id="GO:0008270">
    <property type="term" value="F:zinc ion binding"/>
    <property type="evidence" value="ECO:0007669"/>
    <property type="project" value="InterPro"/>
</dbReference>
<gene>
    <name evidence="2" type="ORF">EZS27_028882</name>
</gene>
<reference evidence="2" key="1">
    <citation type="submission" date="2019-03" db="EMBL/GenBank/DDBJ databases">
        <title>Single cell metagenomics reveals metabolic interactions within the superorganism composed of flagellate Streblomastix strix and complex community of Bacteroidetes bacteria on its surface.</title>
        <authorList>
            <person name="Treitli S.C."/>
            <person name="Kolisko M."/>
            <person name="Husnik F."/>
            <person name="Keeling P."/>
            <person name="Hampl V."/>
        </authorList>
    </citation>
    <scope>NUCLEOTIDE SEQUENCE</scope>
    <source>
        <strain evidence="2">STM</strain>
    </source>
</reference>
<dbReference type="GO" id="GO:0006508">
    <property type="term" value="P:proteolysis"/>
    <property type="evidence" value="ECO:0007669"/>
    <property type="project" value="InterPro"/>
</dbReference>
<sequence>MKRTLLILIVAVLSVSLANAEKLSYFFDSTISFDASIPTPEQFLGYEIGTRITEHHQINAYLEKLAELSDRATIVEIGRTHESRKLKVLIVSSPENLAKLNTIKQERQKARTGEKPSTPLIVFLGYSVHGNETSAAEASLLSAYYFVAAQNDFVKKELAEGIYFIDPVRNPDGQERFASWINSNA</sequence>
<protein>
    <recommendedName>
        <fullName evidence="1">Peptidase M14 domain-containing protein</fullName>
    </recommendedName>
</protein>
<dbReference type="Pfam" id="PF00246">
    <property type="entry name" value="Peptidase_M14"/>
    <property type="match status" value="1"/>
</dbReference>
<feature type="non-terminal residue" evidence="2">
    <location>
        <position position="185"/>
    </location>
</feature>
<organism evidence="2">
    <name type="scientific">termite gut metagenome</name>
    <dbReference type="NCBI Taxonomy" id="433724"/>
    <lineage>
        <taxon>unclassified sequences</taxon>
        <taxon>metagenomes</taxon>
        <taxon>organismal metagenomes</taxon>
    </lineage>
</organism>
<feature type="domain" description="Peptidase M14" evidence="1">
    <location>
        <begin position="58"/>
        <end position="178"/>
    </location>
</feature>
<dbReference type="InterPro" id="IPR000834">
    <property type="entry name" value="Peptidase_M14"/>
</dbReference>
<dbReference type="GO" id="GO:0004181">
    <property type="term" value="F:metallocarboxypeptidase activity"/>
    <property type="evidence" value="ECO:0007669"/>
    <property type="project" value="InterPro"/>
</dbReference>
<dbReference type="Gene3D" id="3.40.630.10">
    <property type="entry name" value="Zn peptidases"/>
    <property type="match status" value="1"/>
</dbReference>
<dbReference type="AlphaFoldDB" id="A0A5J4QJH1"/>
<accession>A0A5J4QJH1</accession>
<dbReference type="EMBL" id="SNRY01003304">
    <property type="protein sequence ID" value="KAA6321469.1"/>
    <property type="molecule type" value="Genomic_DNA"/>
</dbReference>
<name>A0A5J4QJH1_9ZZZZ</name>
<comment type="caution">
    <text evidence="2">The sequence shown here is derived from an EMBL/GenBank/DDBJ whole genome shotgun (WGS) entry which is preliminary data.</text>
</comment>
<evidence type="ECO:0000259" key="1">
    <source>
        <dbReference type="Pfam" id="PF00246"/>
    </source>
</evidence>
<evidence type="ECO:0000313" key="2">
    <source>
        <dbReference type="EMBL" id="KAA6321469.1"/>
    </source>
</evidence>
<dbReference type="SUPFAM" id="SSF53187">
    <property type="entry name" value="Zn-dependent exopeptidases"/>
    <property type="match status" value="1"/>
</dbReference>